<dbReference type="InterPro" id="IPR013840">
    <property type="entry name" value="DNAligase_N"/>
</dbReference>
<keyword evidence="8 14" id="KW-0862">Zinc</keyword>
<feature type="binding site" evidence="14">
    <location>
        <position position="438"/>
    </location>
    <ligand>
        <name>Zn(2+)</name>
        <dbReference type="ChEBI" id="CHEBI:29105"/>
    </ligand>
</feature>
<keyword evidence="6 14" id="KW-0479">Metal-binding</keyword>
<dbReference type="GO" id="GO:0006260">
    <property type="term" value="P:DNA replication"/>
    <property type="evidence" value="ECO:0007669"/>
    <property type="project" value="UniProtKB-KW"/>
</dbReference>
<dbReference type="HAMAP" id="MF_01588">
    <property type="entry name" value="DNA_ligase_A"/>
    <property type="match status" value="1"/>
</dbReference>
<dbReference type="PROSITE" id="PS01055">
    <property type="entry name" value="DNA_LIGASE_N1"/>
    <property type="match status" value="1"/>
</dbReference>
<evidence type="ECO:0000256" key="1">
    <source>
        <dbReference type="ARBA" id="ARBA00004067"/>
    </source>
</evidence>
<feature type="binding site" evidence="14">
    <location>
        <position position="296"/>
    </location>
    <ligand>
        <name>NAD(+)</name>
        <dbReference type="ChEBI" id="CHEBI:57540"/>
    </ligand>
</feature>
<dbReference type="Gene3D" id="6.20.10.30">
    <property type="match status" value="1"/>
</dbReference>
<dbReference type="GO" id="GO:0003911">
    <property type="term" value="F:DNA ligase (NAD+) activity"/>
    <property type="evidence" value="ECO:0007669"/>
    <property type="project" value="UniProtKB-UniRule"/>
</dbReference>
<evidence type="ECO:0000256" key="11">
    <source>
        <dbReference type="ARBA" id="ARBA00023204"/>
    </source>
</evidence>
<feature type="binding site" evidence="14">
    <location>
        <begin position="35"/>
        <end position="39"/>
    </location>
    <ligand>
        <name>NAD(+)</name>
        <dbReference type="ChEBI" id="CHEBI:57540"/>
    </ligand>
</feature>
<evidence type="ECO:0000313" key="17">
    <source>
        <dbReference type="EMBL" id="VFJ42359.1"/>
    </source>
</evidence>
<dbReference type="Pfam" id="PF14520">
    <property type="entry name" value="HHH_5"/>
    <property type="match status" value="1"/>
</dbReference>
<dbReference type="Pfam" id="PF00533">
    <property type="entry name" value="BRCT"/>
    <property type="match status" value="1"/>
</dbReference>
<dbReference type="FunFam" id="3.30.470.30:FF:000001">
    <property type="entry name" value="DNA ligase"/>
    <property type="match status" value="1"/>
</dbReference>
<protein>
    <recommendedName>
        <fullName evidence="3 14">DNA ligase</fullName>
        <ecNumber evidence="2 14">6.5.1.2</ecNumber>
    </recommendedName>
    <alternativeName>
        <fullName evidence="14">Polydeoxyribonucleotide synthase [NAD(+)]</fullName>
    </alternativeName>
</protein>
<evidence type="ECO:0000256" key="8">
    <source>
        <dbReference type="ARBA" id="ARBA00022833"/>
    </source>
</evidence>
<dbReference type="Gene3D" id="2.40.50.140">
    <property type="entry name" value="Nucleic acid-binding proteins"/>
    <property type="match status" value="1"/>
</dbReference>
<comment type="function">
    <text evidence="1 14">DNA ligase that catalyzes the formation of phosphodiester linkages between 5'-phosphoryl and 3'-hydroxyl groups in double-stranded DNA using NAD as a coenzyme and as the energy source for the reaction. It is essential for DNA replication and repair of damaged DNA.</text>
</comment>
<name>A0A450RTA4_9GAMM</name>
<dbReference type="InterPro" id="IPR003583">
    <property type="entry name" value="Hlx-hairpin-Hlx_DNA-bd_motif"/>
</dbReference>
<dbReference type="InterPro" id="IPR004150">
    <property type="entry name" value="NAD_DNA_ligase_OB"/>
</dbReference>
<feature type="binding site" evidence="14">
    <location>
        <position position="414"/>
    </location>
    <ligand>
        <name>Zn(2+)</name>
        <dbReference type="ChEBI" id="CHEBI:29105"/>
    </ligand>
</feature>
<dbReference type="GO" id="GO:0005829">
    <property type="term" value="C:cytosol"/>
    <property type="evidence" value="ECO:0007669"/>
    <property type="project" value="TreeGrafter"/>
</dbReference>
<dbReference type="PROSITE" id="PS01056">
    <property type="entry name" value="DNA_LIGASE_N2"/>
    <property type="match status" value="1"/>
</dbReference>
<dbReference type="Gene3D" id="3.40.50.10190">
    <property type="entry name" value="BRCT domain"/>
    <property type="match status" value="1"/>
</dbReference>
<dbReference type="InterPro" id="IPR012340">
    <property type="entry name" value="NA-bd_OB-fold"/>
</dbReference>
<feature type="binding site" evidence="14">
    <location>
        <position position="142"/>
    </location>
    <ligand>
        <name>NAD(+)</name>
        <dbReference type="ChEBI" id="CHEBI:57540"/>
    </ligand>
</feature>
<dbReference type="Pfam" id="PF01653">
    <property type="entry name" value="DNA_ligase_aden"/>
    <property type="match status" value="1"/>
</dbReference>
<feature type="binding site" evidence="14">
    <location>
        <position position="179"/>
    </location>
    <ligand>
        <name>NAD(+)</name>
        <dbReference type="ChEBI" id="CHEBI:57540"/>
    </ligand>
</feature>
<dbReference type="FunFam" id="1.10.150.20:FF:000007">
    <property type="entry name" value="DNA ligase"/>
    <property type="match status" value="1"/>
</dbReference>
<evidence type="ECO:0000256" key="14">
    <source>
        <dbReference type="HAMAP-Rule" id="MF_01588"/>
    </source>
</evidence>
<dbReference type="InterPro" id="IPR010994">
    <property type="entry name" value="RuvA_2-like"/>
</dbReference>
<dbReference type="InterPro" id="IPR036420">
    <property type="entry name" value="BRCT_dom_sf"/>
</dbReference>
<evidence type="ECO:0000256" key="3">
    <source>
        <dbReference type="ARBA" id="ARBA00013308"/>
    </source>
</evidence>
<keyword evidence="5 14" id="KW-0235">DNA replication</keyword>
<dbReference type="SMART" id="SM00292">
    <property type="entry name" value="BRCT"/>
    <property type="match status" value="1"/>
</dbReference>
<evidence type="ECO:0000259" key="16">
    <source>
        <dbReference type="PROSITE" id="PS50172"/>
    </source>
</evidence>
<evidence type="ECO:0000256" key="10">
    <source>
        <dbReference type="ARBA" id="ARBA00023027"/>
    </source>
</evidence>
<evidence type="ECO:0000256" key="13">
    <source>
        <dbReference type="ARBA" id="ARBA00060881"/>
    </source>
</evidence>
<dbReference type="EC" id="6.5.1.2" evidence="2 14"/>
<evidence type="ECO:0000256" key="6">
    <source>
        <dbReference type="ARBA" id="ARBA00022723"/>
    </source>
</evidence>
<dbReference type="Pfam" id="PF03120">
    <property type="entry name" value="OB_DNA_ligase"/>
    <property type="match status" value="1"/>
</dbReference>
<dbReference type="InterPro" id="IPR004149">
    <property type="entry name" value="Znf_DNAligase_C4"/>
</dbReference>
<keyword evidence="9 14" id="KW-0460">Magnesium</keyword>
<evidence type="ECO:0000256" key="5">
    <source>
        <dbReference type="ARBA" id="ARBA00022705"/>
    </source>
</evidence>
<organism evidence="17">
    <name type="scientific">Candidatus Kentrum sp. FW</name>
    <dbReference type="NCBI Taxonomy" id="2126338"/>
    <lineage>
        <taxon>Bacteria</taxon>
        <taxon>Pseudomonadati</taxon>
        <taxon>Pseudomonadota</taxon>
        <taxon>Gammaproteobacteria</taxon>
        <taxon>Candidatus Kentrum</taxon>
    </lineage>
</organism>
<evidence type="ECO:0000256" key="15">
    <source>
        <dbReference type="RuleBase" id="RU000618"/>
    </source>
</evidence>
<dbReference type="PANTHER" id="PTHR23389">
    <property type="entry name" value="CHROMOSOME TRANSMISSION FIDELITY FACTOR 18"/>
    <property type="match status" value="1"/>
</dbReference>
<comment type="cofactor">
    <cofactor evidence="14">
        <name>Mg(2+)</name>
        <dbReference type="ChEBI" id="CHEBI:18420"/>
    </cofactor>
    <cofactor evidence="14">
        <name>Mn(2+)</name>
        <dbReference type="ChEBI" id="CHEBI:29035"/>
    </cofactor>
</comment>
<dbReference type="FunFam" id="1.10.287.610:FF:000002">
    <property type="entry name" value="DNA ligase"/>
    <property type="match status" value="1"/>
</dbReference>
<feature type="active site" description="N6-AMP-lysine intermediate" evidence="14">
    <location>
        <position position="121"/>
    </location>
</feature>
<feature type="binding site" evidence="14">
    <location>
        <position position="119"/>
    </location>
    <ligand>
        <name>NAD(+)</name>
        <dbReference type="ChEBI" id="CHEBI:57540"/>
    </ligand>
</feature>
<sequence length="697" mass="76487">MQISEEIRQRAAELKATLLYHGHRYHTLDAPEIPDTEYDALFRRLQTLEERYPALVTPDSPTQRVGSEPLAEFDEVRHEVPMLSLGNAFEERDVHEFDRRVRSGLGLGDAHGKVPYAAEPKIDGLAVSLRYEEGELVRAATRGDGSRGEDITQNIRTIRSVLLRLLGEGFPRILEVRGEVYMTTGGFEDLNTRQQARGERLFANPRNAAAGSLRQLDPNITATRPLALFCYGIGVVEGGELPERYHQVLEALSGWGLRVNPERRSVYGAVGCIKYYHEMMARRARLGYDIDGVVYKVNSLPWQAELGRVARAPRWAIAHKFPAEEEITKILAIEVQVGRTGAVTPVARLEPVKVAGVTVTNATLHNQDEVDRKDVRVGDTVVVRRAGDVIPEVVRVLREHRPSDALPFRIPSHCPECNSEVVRVEGEAVARCVGGLFCPAQRKQAIRHFAGRRAMDIEGLGEKLVEQLVDAELIRSVVDLYRLDGPTLAGLERMGEVSAQNLLDALEKSKSTTLARFLFALGIREVGEATAHTLAGHFGSLERLQSATPEILQEVPDVGPIVARRLADFFSESNNREIVEALSGPGIGIHWNDEPPADTPSANAGEQPLSGQTFVISGALSSMTREEACQHLRDLGAKVSSSVSAKTNCLVIGDKPGSKLAKAEELGIAVMTEADFLERIGKGGEVSSVERAVEAHP</sequence>
<feature type="binding site" evidence="14">
    <location>
        <position position="320"/>
    </location>
    <ligand>
        <name>NAD(+)</name>
        <dbReference type="ChEBI" id="CHEBI:57540"/>
    </ligand>
</feature>
<reference evidence="17" key="1">
    <citation type="submission" date="2019-02" db="EMBL/GenBank/DDBJ databases">
        <authorList>
            <person name="Gruber-Vodicka R. H."/>
            <person name="Seah K. B. B."/>
        </authorList>
    </citation>
    <scope>NUCLEOTIDE SEQUENCE</scope>
    <source>
        <strain evidence="17">BECK_BZ15</strain>
    </source>
</reference>
<evidence type="ECO:0000256" key="12">
    <source>
        <dbReference type="ARBA" id="ARBA00034005"/>
    </source>
</evidence>
<dbReference type="PROSITE" id="PS50172">
    <property type="entry name" value="BRCT"/>
    <property type="match status" value="1"/>
</dbReference>
<dbReference type="FunFam" id="1.10.150.20:FF:000006">
    <property type="entry name" value="DNA ligase"/>
    <property type="match status" value="1"/>
</dbReference>
<dbReference type="Pfam" id="PF03119">
    <property type="entry name" value="DNA_ligase_ZBD"/>
    <property type="match status" value="1"/>
</dbReference>
<keyword evidence="10 14" id="KW-0520">NAD</keyword>
<dbReference type="SUPFAM" id="SSF47781">
    <property type="entry name" value="RuvA domain 2-like"/>
    <property type="match status" value="1"/>
</dbReference>
<keyword evidence="14" id="KW-0464">Manganese</keyword>
<dbReference type="SUPFAM" id="SSF50249">
    <property type="entry name" value="Nucleic acid-binding proteins"/>
    <property type="match status" value="1"/>
</dbReference>
<evidence type="ECO:0000256" key="7">
    <source>
        <dbReference type="ARBA" id="ARBA00022763"/>
    </source>
</evidence>
<dbReference type="NCBIfam" id="NF005932">
    <property type="entry name" value="PRK07956.1"/>
    <property type="match status" value="1"/>
</dbReference>
<dbReference type="EMBL" id="CAADEW010000001">
    <property type="protein sequence ID" value="VFJ42359.1"/>
    <property type="molecule type" value="Genomic_DNA"/>
</dbReference>
<dbReference type="InterPro" id="IPR041663">
    <property type="entry name" value="DisA/LigA_HHH"/>
</dbReference>
<dbReference type="InterPro" id="IPR001357">
    <property type="entry name" value="BRCT_dom"/>
</dbReference>
<dbReference type="PANTHER" id="PTHR23389:SF9">
    <property type="entry name" value="DNA LIGASE"/>
    <property type="match status" value="1"/>
</dbReference>
<feature type="domain" description="BRCT" evidence="16">
    <location>
        <begin position="604"/>
        <end position="693"/>
    </location>
</feature>
<dbReference type="Gene3D" id="1.10.150.20">
    <property type="entry name" value="5' to 3' exonuclease, C-terminal subdomain"/>
    <property type="match status" value="2"/>
</dbReference>
<dbReference type="SMART" id="SM00532">
    <property type="entry name" value="LIGANc"/>
    <property type="match status" value="1"/>
</dbReference>
<dbReference type="CDD" id="cd00114">
    <property type="entry name" value="LIGANc"/>
    <property type="match status" value="1"/>
</dbReference>
<comment type="caution">
    <text evidence="14">Lacks conserved residue(s) required for the propagation of feature annotation.</text>
</comment>
<dbReference type="NCBIfam" id="TIGR00575">
    <property type="entry name" value="dnlj"/>
    <property type="match status" value="1"/>
</dbReference>
<keyword evidence="7 14" id="KW-0227">DNA damage</keyword>
<dbReference type="GO" id="GO:0046872">
    <property type="term" value="F:metal ion binding"/>
    <property type="evidence" value="ECO:0007669"/>
    <property type="project" value="UniProtKB-KW"/>
</dbReference>
<dbReference type="GO" id="GO:0003677">
    <property type="term" value="F:DNA binding"/>
    <property type="evidence" value="ECO:0007669"/>
    <property type="project" value="InterPro"/>
</dbReference>
<dbReference type="GO" id="GO:0006281">
    <property type="term" value="P:DNA repair"/>
    <property type="evidence" value="ECO:0007669"/>
    <property type="project" value="UniProtKB-KW"/>
</dbReference>
<dbReference type="InterPro" id="IPR033136">
    <property type="entry name" value="DNA_ligase_CS"/>
</dbReference>
<dbReference type="InterPro" id="IPR013839">
    <property type="entry name" value="DNAligase_adenylation"/>
</dbReference>
<dbReference type="SUPFAM" id="SSF52113">
    <property type="entry name" value="BRCT domain"/>
    <property type="match status" value="1"/>
</dbReference>
<proteinExistence type="inferred from homology"/>
<dbReference type="SMART" id="SM00278">
    <property type="entry name" value="HhH1"/>
    <property type="match status" value="4"/>
</dbReference>
<dbReference type="InterPro" id="IPR018239">
    <property type="entry name" value="DNA_ligase_AS"/>
</dbReference>
<dbReference type="AlphaFoldDB" id="A0A450RTA4"/>
<dbReference type="Gene3D" id="3.30.470.30">
    <property type="entry name" value="DNA ligase/mRNA capping enzyme"/>
    <property type="match status" value="1"/>
</dbReference>
<dbReference type="InterPro" id="IPR001679">
    <property type="entry name" value="DNA_ligase"/>
</dbReference>
<keyword evidence="11 14" id="KW-0234">DNA repair</keyword>
<keyword evidence="4 14" id="KW-0436">Ligase</keyword>
<dbReference type="SUPFAM" id="SSF56091">
    <property type="entry name" value="DNA ligase/mRNA capping enzyme, catalytic domain"/>
    <property type="match status" value="1"/>
</dbReference>
<dbReference type="Gene3D" id="1.10.287.610">
    <property type="entry name" value="Helix hairpin bin"/>
    <property type="match status" value="1"/>
</dbReference>
<dbReference type="CDD" id="cd17748">
    <property type="entry name" value="BRCT_DNA_ligase_like"/>
    <property type="match status" value="1"/>
</dbReference>
<dbReference type="Pfam" id="PF12826">
    <property type="entry name" value="HHH_2"/>
    <property type="match status" value="1"/>
</dbReference>
<dbReference type="PIRSF" id="PIRSF001604">
    <property type="entry name" value="LigA"/>
    <property type="match status" value="1"/>
</dbReference>
<feature type="binding site" evidence="14">
    <location>
        <begin position="84"/>
        <end position="85"/>
    </location>
    <ligand>
        <name>NAD(+)</name>
        <dbReference type="ChEBI" id="CHEBI:57540"/>
    </ligand>
</feature>
<gene>
    <name evidence="14" type="primary">ligA</name>
    <name evidence="17" type="ORF">BECKFW1821A_GA0114235_1001120</name>
</gene>
<evidence type="ECO:0000256" key="4">
    <source>
        <dbReference type="ARBA" id="ARBA00022598"/>
    </source>
</evidence>
<comment type="similarity">
    <text evidence="13 14">Belongs to the NAD-dependent DNA ligase family. LigA subfamily.</text>
</comment>
<feature type="binding site" evidence="14">
    <location>
        <position position="417"/>
    </location>
    <ligand>
        <name>Zn(2+)</name>
        <dbReference type="ChEBI" id="CHEBI:29105"/>
    </ligand>
</feature>
<accession>A0A450RTA4</accession>
<evidence type="ECO:0000256" key="9">
    <source>
        <dbReference type="ARBA" id="ARBA00022842"/>
    </source>
</evidence>
<comment type="catalytic activity">
    <reaction evidence="12 14 15">
        <text>NAD(+) + (deoxyribonucleotide)n-3'-hydroxyl + 5'-phospho-(deoxyribonucleotide)m = (deoxyribonucleotide)n+m + AMP + beta-nicotinamide D-nucleotide.</text>
        <dbReference type="EC" id="6.5.1.2"/>
    </reaction>
</comment>
<dbReference type="FunFam" id="2.40.50.140:FF:000012">
    <property type="entry name" value="DNA ligase"/>
    <property type="match status" value="1"/>
</dbReference>
<evidence type="ECO:0000256" key="2">
    <source>
        <dbReference type="ARBA" id="ARBA00012722"/>
    </source>
</evidence>